<dbReference type="Gene3D" id="1.20.5.320">
    <property type="entry name" value="6-Phosphogluconate Dehydrogenase, domain 3"/>
    <property type="match status" value="1"/>
</dbReference>
<evidence type="ECO:0000256" key="1">
    <source>
        <dbReference type="SAM" id="MobiDB-lite"/>
    </source>
</evidence>
<accession>A0A6P8HMJ6</accession>
<name>A0A6P8HMJ6_ACTTE</name>
<gene>
    <name evidence="3" type="primary">LOC116292997</name>
</gene>
<reference evidence="3" key="1">
    <citation type="submission" date="2025-08" db="UniProtKB">
        <authorList>
            <consortium name="RefSeq"/>
        </authorList>
    </citation>
    <scope>IDENTIFICATION</scope>
</reference>
<feature type="compositionally biased region" description="Basic and acidic residues" evidence="1">
    <location>
        <begin position="102"/>
        <end position="116"/>
    </location>
</feature>
<evidence type="ECO:0000313" key="3">
    <source>
        <dbReference type="RefSeq" id="XP_031556238.1"/>
    </source>
</evidence>
<dbReference type="KEGG" id="aten:116292997"/>
<feature type="region of interest" description="Disordered" evidence="1">
    <location>
        <begin position="49"/>
        <end position="80"/>
    </location>
</feature>
<dbReference type="AlphaFoldDB" id="A0A6P8HMJ6"/>
<proteinExistence type="predicted"/>
<dbReference type="RefSeq" id="XP_031556238.1">
    <property type="nucleotide sequence ID" value="XM_031700378.1"/>
</dbReference>
<dbReference type="InParanoid" id="A0A6P8HMJ6"/>
<dbReference type="GeneID" id="116292997"/>
<dbReference type="OrthoDB" id="6063061at2759"/>
<organism evidence="2 3">
    <name type="scientific">Actinia tenebrosa</name>
    <name type="common">Australian red waratah sea anemone</name>
    <dbReference type="NCBI Taxonomy" id="6105"/>
    <lineage>
        <taxon>Eukaryota</taxon>
        <taxon>Metazoa</taxon>
        <taxon>Cnidaria</taxon>
        <taxon>Anthozoa</taxon>
        <taxon>Hexacorallia</taxon>
        <taxon>Actiniaria</taxon>
        <taxon>Actiniidae</taxon>
        <taxon>Actinia</taxon>
    </lineage>
</organism>
<protein>
    <submittedName>
        <fullName evidence="3">Macrophage scavenger receptor types I and II-like</fullName>
    </submittedName>
</protein>
<dbReference type="Proteomes" id="UP000515163">
    <property type="component" value="Unplaced"/>
</dbReference>
<feature type="region of interest" description="Disordered" evidence="1">
    <location>
        <begin position="102"/>
        <end position="122"/>
    </location>
</feature>
<keyword evidence="2" id="KW-1185">Reference proteome</keyword>
<evidence type="ECO:0000313" key="2">
    <source>
        <dbReference type="Proteomes" id="UP000515163"/>
    </source>
</evidence>
<sequence>MKGKECEVCLHCNKEWRDMEHRIHILEKELVSMSNKLMKYEGVQMLSHVTNKEQLRGPPGLKGERGEEGPRGPPGPPAEVLASIIGRLTHFEELINQCQCDKTAKEPKQEKTETEHAVATQT</sequence>